<dbReference type="HAMAP" id="MF_00434">
    <property type="entry name" value="Pterin_4_alpha"/>
    <property type="match status" value="1"/>
</dbReference>
<feature type="region of interest" description="Disordered" evidence="5">
    <location>
        <begin position="1"/>
        <end position="36"/>
    </location>
</feature>
<dbReference type="CDD" id="cd00914">
    <property type="entry name" value="PCD_DCoH_subfamily_b"/>
    <property type="match status" value="1"/>
</dbReference>
<dbReference type="Proteomes" id="UP000005808">
    <property type="component" value="Unassembled WGS sequence"/>
</dbReference>
<feature type="compositionally biased region" description="Polar residues" evidence="5">
    <location>
        <begin position="25"/>
        <end position="35"/>
    </location>
</feature>
<evidence type="ECO:0000256" key="1">
    <source>
        <dbReference type="ARBA" id="ARBA00001554"/>
    </source>
</evidence>
<dbReference type="PANTHER" id="PTHR12599:SF0">
    <property type="entry name" value="PTERIN-4-ALPHA-CARBINOLAMINE DEHYDRATASE"/>
    <property type="match status" value="1"/>
</dbReference>
<dbReference type="EC" id="4.2.1.96" evidence="4"/>
<dbReference type="InterPro" id="IPR001533">
    <property type="entry name" value="Pterin_deHydtase"/>
</dbReference>
<comment type="caution">
    <text evidence="6">The sequence shown here is derived from an EMBL/GenBank/DDBJ whole genome shotgun (WGS) entry which is preliminary data.</text>
</comment>
<keyword evidence="3 4" id="KW-0456">Lyase</keyword>
<comment type="catalytic activity">
    <reaction evidence="1 4">
        <text>(4aS,6R)-4a-hydroxy-L-erythro-5,6,7,8-tetrahydrobiopterin = (6R)-L-erythro-6,7-dihydrobiopterin + H2O</text>
        <dbReference type="Rhea" id="RHEA:11920"/>
        <dbReference type="ChEBI" id="CHEBI:15377"/>
        <dbReference type="ChEBI" id="CHEBI:15642"/>
        <dbReference type="ChEBI" id="CHEBI:43120"/>
        <dbReference type="EC" id="4.2.1.96"/>
    </reaction>
</comment>
<name>H1SDP4_9BURK</name>
<dbReference type="PANTHER" id="PTHR12599">
    <property type="entry name" value="PTERIN-4-ALPHA-CARBINOLAMINE DEHYDRATASE"/>
    <property type="match status" value="1"/>
</dbReference>
<evidence type="ECO:0000313" key="7">
    <source>
        <dbReference type="Proteomes" id="UP000005808"/>
    </source>
</evidence>
<evidence type="ECO:0000256" key="2">
    <source>
        <dbReference type="ARBA" id="ARBA00006472"/>
    </source>
</evidence>
<dbReference type="EMBL" id="AHJE01000094">
    <property type="protein sequence ID" value="EHP39321.1"/>
    <property type="molecule type" value="Genomic_DNA"/>
</dbReference>
<dbReference type="NCBIfam" id="NF002020">
    <property type="entry name" value="PRK00823.1-5"/>
    <property type="match status" value="1"/>
</dbReference>
<comment type="similarity">
    <text evidence="2 4">Belongs to the pterin-4-alpha-carbinolamine dehydratase family.</text>
</comment>
<evidence type="ECO:0000256" key="5">
    <source>
        <dbReference type="SAM" id="MobiDB-lite"/>
    </source>
</evidence>
<dbReference type="NCBIfam" id="NF002018">
    <property type="entry name" value="PRK00823.1-3"/>
    <property type="match status" value="1"/>
</dbReference>
<evidence type="ECO:0000256" key="4">
    <source>
        <dbReference type="HAMAP-Rule" id="MF_00434"/>
    </source>
</evidence>
<dbReference type="Gene3D" id="3.30.1360.20">
    <property type="entry name" value="Transcriptional coactivator/pterin dehydratase"/>
    <property type="match status" value="1"/>
</dbReference>
<protein>
    <recommendedName>
        <fullName evidence="4">Putative pterin-4-alpha-carbinolamine dehydratase</fullName>
        <shortName evidence="4">PHS</shortName>
        <ecNumber evidence="4">4.2.1.96</ecNumber>
    </recommendedName>
    <alternativeName>
        <fullName evidence="4">4-alpha-hydroxy-tetrahydropterin dehydratase</fullName>
    </alternativeName>
    <alternativeName>
        <fullName evidence="4">Pterin carbinolamine dehydratase</fullName>
        <shortName evidence="4">PCD</shortName>
    </alternativeName>
</protein>
<dbReference type="InterPro" id="IPR036428">
    <property type="entry name" value="PCD_sf"/>
</dbReference>
<proteinExistence type="inferred from homology"/>
<reference evidence="6 7" key="1">
    <citation type="journal article" date="2012" name="J. Bacteriol.">
        <title>De Novo Genome Project of Cupriavidus basilensis OR16.</title>
        <authorList>
            <person name="Cserhati M."/>
            <person name="Kriszt B."/>
            <person name="Szoboszlay S."/>
            <person name="Toth A."/>
            <person name="Szabo I."/>
            <person name="Tancsics A."/>
            <person name="Nagy I."/>
            <person name="Horvath B."/>
            <person name="Nagy I."/>
            <person name="Kukolya J."/>
        </authorList>
    </citation>
    <scope>NUCLEOTIDE SEQUENCE [LARGE SCALE GENOMIC DNA]</scope>
    <source>
        <strain evidence="6 7">OR16</strain>
    </source>
</reference>
<accession>H1SDP4</accession>
<dbReference type="PATRIC" id="fig|1127483.3.peg.6362"/>
<evidence type="ECO:0000256" key="3">
    <source>
        <dbReference type="ARBA" id="ARBA00023239"/>
    </source>
</evidence>
<dbReference type="Pfam" id="PF01329">
    <property type="entry name" value="Pterin_4a"/>
    <property type="match status" value="1"/>
</dbReference>
<sequence length="141" mass="15371">MPAPPPRLDAYRNGGKAGQAGRHSPSATSFSTIEPNMSPAPLVPLTIEERAPLLAGLPGWRTVDDRDAIHKRFTFADFNAAFAFMTRVALAAEKADHHPEWFNVYNRVDVTLSTHDANGLTRRDTDLAAFMERAAASLAKA</sequence>
<dbReference type="GO" id="GO:0006729">
    <property type="term" value="P:tetrahydrobiopterin biosynthetic process"/>
    <property type="evidence" value="ECO:0007669"/>
    <property type="project" value="InterPro"/>
</dbReference>
<evidence type="ECO:0000313" key="6">
    <source>
        <dbReference type="EMBL" id="EHP39321.1"/>
    </source>
</evidence>
<organism evidence="6 7">
    <name type="scientific">Cupriavidus basilensis OR16</name>
    <dbReference type="NCBI Taxonomy" id="1127483"/>
    <lineage>
        <taxon>Bacteria</taxon>
        <taxon>Pseudomonadati</taxon>
        <taxon>Pseudomonadota</taxon>
        <taxon>Betaproteobacteria</taxon>
        <taxon>Burkholderiales</taxon>
        <taxon>Burkholderiaceae</taxon>
        <taxon>Cupriavidus</taxon>
    </lineage>
</organism>
<dbReference type="GO" id="GO:0008124">
    <property type="term" value="F:4-alpha-hydroxytetrahydrobiopterin dehydratase activity"/>
    <property type="evidence" value="ECO:0007669"/>
    <property type="project" value="UniProtKB-UniRule"/>
</dbReference>
<dbReference type="AlphaFoldDB" id="H1SDP4"/>
<gene>
    <name evidence="6" type="primary">phhB</name>
    <name evidence="6" type="ORF">OR16_31899</name>
</gene>
<dbReference type="SUPFAM" id="SSF55248">
    <property type="entry name" value="PCD-like"/>
    <property type="match status" value="1"/>
</dbReference>